<dbReference type="PANTHER" id="PTHR47784">
    <property type="entry name" value="STEROL UPTAKE CONTROL PROTEIN 2"/>
    <property type="match status" value="1"/>
</dbReference>
<dbReference type="PROSITE" id="PS50048">
    <property type="entry name" value="ZN2_CY6_FUNGAL_2"/>
    <property type="match status" value="1"/>
</dbReference>
<feature type="compositionally biased region" description="Basic residues" evidence="2">
    <location>
        <begin position="9"/>
        <end position="20"/>
    </location>
</feature>
<dbReference type="OrthoDB" id="3546279at2759"/>
<feature type="region of interest" description="Disordered" evidence="2">
    <location>
        <begin position="1"/>
        <end position="20"/>
    </location>
</feature>
<dbReference type="InterPro" id="IPR001138">
    <property type="entry name" value="Zn2Cys6_DnaBD"/>
</dbReference>
<dbReference type="PROSITE" id="PS00463">
    <property type="entry name" value="ZN2_CY6_FUNGAL_1"/>
    <property type="match status" value="1"/>
</dbReference>
<feature type="domain" description="Zn(2)-C6 fungal-type" evidence="3">
    <location>
        <begin position="21"/>
        <end position="51"/>
    </location>
</feature>
<reference evidence="7" key="4">
    <citation type="journal article" date="2017" name="BMC Genomics">
        <title>Gapless genome assembly of Colletotrichum higginsianum reveals chromosome structure and association of transposable elements with secondary metabolite gene clusters.</title>
        <authorList>
            <person name="Dallery J.-F."/>
            <person name="Lapalu N."/>
            <person name="Zampounis A."/>
            <person name="Pigne S."/>
            <person name="Luyten I."/>
            <person name="Amselem J."/>
            <person name="Wittenberg A.H.J."/>
            <person name="Zhou S."/>
            <person name="de Queiroz M.V."/>
            <person name="Robin G.P."/>
            <person name="Auger A."/>
            <person name="Hainaut M."/>
            <person name="Henrissat B."/>
            <person name="Kim K.-T."/>
            <person name="Lee Y.-H."/>
            <person name="Lespinet O."/>
            <person name="Schwartz D.C."/>
            <person name="Thon M.R."/>
            <person name="O'Connell R.J."/>
        </authorList>
    </citation>
    <scope>NUCLEOTIDE SEQUENCE [LARGE SCALE GENOMIC DNA]</scope>
    <source>
        <strain evidence="7">IMI 349063</strain>
    </source>
</reference>
<reference evidence="4" key="1">
    <citation type="submission" date="2011-12" db="EMBL/GenBank/DDBJ databases">
        <title>The genome sequence of Colletotrichum higginsianum IMI 34906.</title>
        <authorList>
            <person name="Ma L.-J."/>
            <person name="O'Connell R."/>
            <person name="van Themaat E.V.L."/>
            <person name="Stueber K."/>
            <person name="Young S.K."/>
            <person name="Zeng Q."/>
            <person name="Gargeya S."/>
            <person name="Fitzgerald M."/>
            <person name="Haas B."/>
            <person name="Abouelleil A."/>
            <person name="Alvarado L."/>
            <person name="Arachchi H.M."/>
            <person name="Berlin A."/>
            <person name="Chapman S.B."/>
            <person name="Gearin G."/>
            <person name="Goldberg J."/>
            <person name="Griggs A."/>
            <person name="Gujja S."/>
            <person name="Hansen M."/>
            <person name="Heiman D."/>
            <person name="Howarth C."/>
            <person name="Larimer J."/>
            <person name="Lui A."/>
            <person name="MacDonald P.J.P."/>
            <person name="McCowen C."/>
            <person name="Montmayeur A."/>
            <person name="Murphy C."/>
            <person name="Neiman D."/>
            <person name="Pearson M."/>
            <person name="Priest M."/>
            <person name="Roberts A."/>
            <person name="Saif S."/>
            <person name="Shea T."/>
            <person name="Sisk P."/>
            <person name="Stolte C."/>
            <person name="Sykes S."/>
            <person name="Wortman J."/>
            <person name="Nusbaum C."/>
            <person name="Birren B."/>
        </authorList>
    </citation>
    <scope>NUCLEOTIDE SEQUENCE [LARGE SCALE GENOMIC DNA]</scope>
    <source>
        <strain evidence="4">IMI 349063</strain>
    </source>
</reference>
<dbReference type="VEuPathDB" id="FungiDB:CH63R_13681"/>
<reference evidence="5" key="3">
    <citation type="submission" date="2016-02" db="EMBL/GenBank/DDBJ databases">
        <title>Resequencing and annotation of the Colletotrichum higginsianum genome.</title>
        <authorList>
            <person name="O'Connell R."/>
            <person name="Zambounis A."/>
            <person name="Thon M."/>
            <person name="Dallery J.-F."/>
        </authorList>
    </citation>
    <scope>NUCLEOTIDE SEQUENCE [LARGE SCALE GENOMIC DNA]</scope>
    <source>
        <strain evidence="5">IMI 349063</strain>
    </source>
</reference>
<keyword evidence="1" id="KW-0539">Nucleus</keyword>
<dbReference type="STRING" id="759273.H1V9L2"/>
<dbReference type="EMBL" id="LTAN01000010">
    <property type="protein sequence ID" value="OBR02455.1"/>
    <property type="molecule type" value="Genomic_DNA"/>
</dbReference>
<dbReference type="GO" id="GO:0008270">
    <property type="term" value="F:zinc ion binding"/>
    <property type="evidence" value="ECO:0007669"/>
    <property type="project" value="InterPro"/>
</dbReference>
<sequence>MEELPTLRHGPKRPHKKVRTGCGPCKRRKVKCDEQRPKCTQCTRQDTQCDITSSNQMEPPAPSPSFSQIRVDESMSLNMLDLELIHHWTSSTYDSLTSSPLLRTFWLRNAVKVGFRCGFVMRTILALSAVHLGTLNPERGDALLQHALVHHNLAALRAHESICHGSDTEDVETYENHFLFSVLMMFFIISQTDNPQDAFFGRTERTKSDKLDWMVFFRGSRYFALASESLHYSNSLTHPIINHMMEMYYYREKVSKRPHLPTLLDRVGHIGDDCPSSERAVYMHAAQELDTTFAVLSEFEETRDMLHAFFWISNVSDHRGDLIALLQGPTPPQEALAIFTCFCMLPQRLSARWWSDRWVEGLKNGKFDFLDEEHRTWVVEPPAWDG</sequence>
<dbReference type="AlphaFoldDB" id="H1V9L2"/>
<evidence type="ECO:0000313" key="5">
    <source>
        <dbReference type="EMBL" id="OBR02455.1"/>
    </source>
</evidence>
<dbReference type="SMART" id="SM00066">
    <property type="entry name" value="GAL4"/>
    <property type="match status" value="1"/>
</dbReference>
<keyword evidence="7" id="KW-1185">Reference proteome</keyword>
<organism evidence="4 6">
    <name type="scientific">Colletotrichum higginsianum (strain IMI 349063)</name>
    <name type="common">Crucifer anthracnose fungus</name>
    <dbReference type="NCBI Taxonomy" id="759273"/>
    <lineage>
        <taxon>Eukaryota</taxon>
        <taxon>Fungi</taxon>
        <taxon>Dikarya</taxon>
        <taxon>Ascomycota</taxon>
        <taxon>Pezizomycotina</taxon>
        <taxon>Sordariomycetes</taxon>
        <taxon>Hypocreomycetidae</taxon>
        <taxon>Glomerellales</taxon>
        <taxon>Glomerellaceae</taxon>
        <taxon>Colletotrichum</taxon>
        <taxon>Colletotrichum destructivum species complex</taxon>
    </lineage>
</organism>
<dbReference type="EMBL" id="CACQ02002212">
    <property type="protein sequence ID" value="CCF36915.1"/>
    <property type="molecule type" value="Genomic_DNA"/>
</dbReference>
<dbReference type="InterPro" id="IPR053157">
    <property type="entry name" value="Sterol_Uptake_Regulator"/>
</dbReference>
<evidence type="ECO:0000256" key="1">
    <source>
        <dbReference type="ARBA" id="ARBA00023242"/>
    </source>
</evidence>
<dbReference type="RefSeq" id="XP_018150973.1">
    <property type="nucleotide sequence ID" value="XM_018308655.1"/>
</dbReference>
<name>H1V9L2_COLHI</name>
<dbReference type="PANTHER" id="PTHR47784:SF5">
    <property type="entry name" value="STEROL UPTAKE CONTROL PROTEIN 2"/>
    <property type="match status" value="1"/>
</dbReference>
<dbReference type="InterPro" id="IPR021858">
    <property type="entry name" value="Fun_TF"/>
</dbReference>
<evidence type="ECO:0000259" key="3">
    <source>
        <dbReference type="PROSITE" id="PS50048"/>
    </source>
</evidence>
<dbReference type="GO" id="GO:0001228">
    <property type="term" value="F:DNA-binding transcription activator activity, RNA polymerase II-specific"/>
    <property type="evidence" value="ECO:0007669"/>
    <property type="project" value="TreeGrafter"/>
</dbReference>
<accession>H1V9L2</accession>
<evidence type="ECO:0000313" key="6">
    <source>
        <dbReference type="Proteomes" id="UP000007174"/>
    </source>
</evidence>
<dbReference type="SUPFAM" id="SSF57701">
    <property type="entry name" value="Zn2/Cys6 DNA-binding domain"/>
    <property type="match status" value="1"/>
</dbReference>
<gene>
    <name evidence="4" type="ORF">CH063_01596</name>
    <name evidence="5" type="ORF">CH63R_13681</name>
</gene>
<dbReference type="Pfam" id="PF11951">
    <property type="entry name" value="Fungal_trans_2"/>
    <property type="match status" value="1"/>
</dbReference>
<evidence type="ECO:0000313" key="4">
    <source>
        <dbReference type="EMBL" id="CCF36915.1"/>
    </source>
</evidence>
<dbReference type="eggNOG" id="ENOG502SJ6A">
    <property type="taxonomic scope" value="Eukaryota"/>
</dbReference>
<dbReference type="HOGENOM" id="CLU_024934_0_2_1"/>
<dbReference type="KEGG" id="chig:CH63R_13681"/>
<proteinExistence type="predicted"/>
<dbReference type="GeneID" id="28872762"/>
<dbReference type="Gene3D" id="4.10.240.10">
    <property type="entry name" value="Zn(2)-C6 fungal-type DNA-binding domain"/>
    <property type="match status" value="1"/>
</dbReference>
<protein>
    <submittedName>
        <fullName evidence="4">C6 zinc finger protein</fullName>
    </submittedName>
</protein>
<evidence type="ECO:0000256" key="2">
    <source>
        <dbReference type="SAM" id="MobiDB-lite"/>
    </source>
</evidence>
<dbReference type="CDD" id="cd00067">
    <property type="entry name" value="GAL4"/>
    <property type="match status" value="1"/>
</dbReference>
<reference evidence="6" key="2">
    <citation type="journal article" date="2012" name="Nat. Genet.">
        <title>Lifestyle transitions in plant pathogenic Colletotrichum fungi deciphered by genome and transcriptome analyses.</title>
        <authorList>
            <person name="O'Connell R.J."/>
            <person name="Thon M.R."/>
            <person name="Hacquard S."/>
            <person name="Amyotte S.G."/>
            <person name="Kleemann J."/>
            <person name="Torres M.F."/>
            <person name="Damm U."/>
            <person name="Buiate E.A."/>
            <person name="Epstein L."/>
            <person name="Alkan N."/>
            <person name="Altmueller J."/>
            <person name="Alvarado-Balderrama L."/>
            <person name="Bauser C.A."/>
            <person name="Becker C."/>
            <person name="Birren B.W."/>
            <person name="Chen Z."/>
            <person name="Choi J."/>
            <person name="Crouch J.A."/>
            <person name="Duvick J.P."/>
            <person name="Farman M.A."/>
            <person name="Gan P."/>
            <person name="Heiman D."/>
            <person name="Henrissat B."/>
            <person name="Howard R.J."/>
            <person name="Kabbage M."/>
            <person name="Koch C."/>
            <person name="Kracher B."/>
            <person name="Kubo Y."/>
            <person name="Law A.D."/>
            <person name="Lebrun M.-H."/>
            <person name="Lee Y.-H."/>
            <person name="Miyara I."/>
            <person name="Moore N."/>
            <person name="Neumann U."/>
            <person name="Nordstroem K."/>
            <person name="Panaccione D.G."/>
            <person name="Panstruga R."/>
            <person name="Place M."/>
            <person name="Proctor R.H."/>
            <person name="Prusky D."/>
            <person name="Rech G."/>
            <person name="Reinhardt R."/>
            <person name="Rollins J.A."/>
            <person name="Rounsley S."/>
            <person name="Schardl C.L."/>
            <person name="Schwartz D.C."/>
            <person name="Shenoy N."/>
            <person name="Shirasu K."/>
            <person name="Sikhakolli U.R."/>
            <person name="Stueber K."/>
            <person name="Sukno S.A."/>
            <person name="Sweigard J.A."/>
            <person name="Takano Y."/>
            <person name="Takahara H."/>
            <person name="Trail F."/>
            <person name="van der Does H.C."/>
            <person name="Voll L.M."/>
            <person name="Will I."/>
            <person name="Young S."/>
            <person name="Zeng Q."/>
            <person name="Zhang J."/>
            <person name="Zhou S."/>
            <person name="Dickman M.B."/>
            <person name="Schulze-Lefert P."/>
            <person name="Ver Loren van Themaat E."/>
            <person name="Ma L.-J."/>
            <person name="Vaillancourt L.J."/>
        </authorList>
    </citation>
    <scope>NUCLEOTIDE SEQUENCE [LARGE SCALE GENOMIC DNA]</scope>
    <source>
        <strain evidence="6">IMI 349063</strain>
    </source>
</reference>
<dbReference type="Proteomes" id="UP000092177">
    <property type="component" value="Chromosome 10"/>
</dbReference>
<dbReference type="Pfam" id="PF00172">
    <property type="entry name" value="Zn_clus"/>
    <property type="match status" value="1"/>
</dbReference>
<evidence type="ECO:0000313" key="7">
    <source>
        <dbReference type="Proteomes" id="UP000092177"/>
    </source>
</evidence>
<dbReference type="Proteomes" id="UP000007174">
    <property type="component" value="Unassembled WGS sequence"/>
</dbReference>
<dbReference type="InterPro" id="IPR036864">
    <property type="entry name" value="Zn2-C6_fun-type_DNA-bd_sf"/>
</dbReference>